<evidence type="ECO:0000313" key="10">
    <source>
        <dbReference type="Proteomes" id="UP000464787"/>
    </source>
</evidence>
<dbReference type="EMBL" id="CP047650">
    <property type="protein sequence ID" value="QHI97317.1"/>
    <property type="molecule type" value="Genomic_DNA"/>
</dbReference>
<dbReference type="Gene3D" id="1.20.1530.20">
    <property type="match status" value="1"/>
</dbReference>
<dbReference type="RefSeq" id="WP_160550835.1">
    <property type="nucleotide sequence ID" value="NZ_CP047650.1"/>
</dbReference>
<sequence>MNYAQLLFPDFSLILCGYLLCRFTALDRPVWQQAETLVYYFLFPVLLFQSIAKAPLELRAASSMVAAGVLTGLVGIGLAYAVPHLPWLRNRVDRRDAAASAQVAFRFNSYIALALAERLAGPAGGQAIAVLIGVGVPIYNVAAVWPMARHGGHKVLGSLLRNPLIVGTCAALAFNLAGLTIPDLLAPAVSRIGAAALALGLLCAGAGMQFSAMSGGLTLGACMLLIRHLVSPIAALGFSKLFHLGHTQATVLLMFAALPTASSCYVLAARMGYNGPYVAGLVTLSTVAGVVSLPFALSLLRWL</sequence>
<organism evidence="9 10">
    <name type="scientific">Xylophilus rhododendri</name>
    <dbReference type="NCBI Taxonomy" id="2697032"/>
    <lineage>
        <taxon>Bacteria</taxon>
        <taxon>Pseudomonadati</taxon>
        <taxon>Pseudomonadota</taxon>
        <taxon>Betaproteobacteria</taxon>
        <taxon>Burkholderiales</taxon>
        <taxon>Xylophilus</taxon>
    </lineage>
</organism>
<dbReference type="KEGG" id="xyk:GT347_04575"/>
<evidence type="ECO:0000256" key="2">
    <source>
        <dbReference type="ARBA" id="ARBA00010145"/>
    </source>
</evidence>
<evidence type="ECO:0000313" key="9">
    <source>
        <dbReference type="EMBL" id="QHI97317.1"/>
    </source>
</evidence>
<evidence type="ECO:0000256" key="4">
    <source>
        <dbReference type="ARBA" id="ARBA00022475"/>
    </source>
</evidence>
<feature type="transmembrane region" description="Helical" evidence="8">
    <location>
        <begin position="6"/>
        <end position="25"/>
    </location>
</feature>
<evidence type="ECO:0000256" key="5">
    <source>
        <dbReference type="ARBA" id="ARBA00022692"/>
    </source>
</evidence>
<feature type="transmembrane region" description="Helical" evidence="8">
    <location>
        <begin position="250"/>
        <end position="271"/>
    </location>
</feature>
<dbReference type="PANTHER" id="PTHR36838">
    <property type="entry name" value="AUXIN EFFLUX CARRIER FAMILY PROTEIN"/>
    <property type="match status" value="1"/>
</dbReference>
<dbReference type="InterPro" id="IPR004776">
    <property type="entry name" value="Mem_transp_PIN-like"/>
</dbReference>
<feature type="transmembrane region" description="Helical" evidence="8">
    <location>
        <begin position="37"/>
        <end position="54"/>
    </location>
</feature>
<name>A0A857J154_9BURK</name>
<feature type="transmembrane region" description="Helical" evidence="8">
    <location>
        <begin position="192"/>
        <end position="211"/>
    </location>
</feature>
<keyword evidence="6 8" id="KW-1133">Transmembrane helix</keyword>
<dbReference type="PANTHER" id="PTHR36838:SF4">
    <property type="entry name" value="AUXIN EFFLUX CARRIER FAMILY PROTEIN"/>
    <property type="match status" value="1"/>
</dbReference>
<dbReference type="GO" id="GO:0055085">
    <property type="term" value="P:transmembrane transport"/>
    <property type="evidence" value="ECO:0007669"/>
    <property type="project" value="InterPro"/>
</dbReference>
<feature type="transmembrane region" description="Helical" evidence="8">
    <location>
        <begin position="277"/>
        <end position="300"/>
    </location>
</feature>
<keyword evidence="10" id="KW-1185">Reference proteome</keyword>
<evidence type="ECO:0000256" key="8">
    <source>
        <dbReference type="SAM" id="Phobius"/>
    </source>
</evidence>
<evidence type="ECO:0000256" key="1">
    <source>
        <dbReference type="ARBA" id="ARBA00004651"/>
    </source>
</evidence>
<feature type="transmembrane region" description="Helical" evidence="8">
    <location>
        <begin position="127"/>
        <end position="145"/>
    </location>
</feature>
<dbReference type="Pfam" id="PF03547">
    <property type="entry name" value="Mem_trans"/>
    <property type="match status" value="1"/>
</dbReference>
<dbReference type="GO" id="GO:0005886">
    <property type="term" value="C:plasma membrane"/>
    <property type="evidence" value="ECO:0007669"/>
    <property type="project" value="UniProtKB-SubCell"/>
</dbReference>
<reference evidence="9 10" key="1">
    <citation type="submission" date="2020-01" db="EMBL/GenBank/DDBJ databases">
        <title>Genome sequencing of strain KACC 21265.</title>
        <authorList>
            <person name="Heo J."/>
            <person name="Kim S.-J."/>
            <person name="Kim J.-S."/>
            <person name="Hong S.-B."/>
            <person name="Kwon S.-W."/>
        </authorList>
    </citation>
    <scope>NUCLEOTIDE SEQUENCE [LARGE SCALE GENOMIC DNA]</scope>
    <source>
        <strain evidence="9 10">KACC 21265</strain>
    </source>
</reference>
<protein>
    <submittedName>
        <fullName evidence="9">AEC family transporter</fullName>
    </submittedName>
</protein>
<keyword evidence="7 8" id="KW-0472">Membrane</keyword>
<accession>A0A857J154</accession>
<keyword evidence="4" id="KW-1003">Cell membrane</keyword>
<feature type="transmembrane region" description="Helical" evidence="8">
    <location>
        <begin position="165"/>
        <end position="185"/>
    </location>
</feature>
<proteinExistence type="inferred from homology"/>
<dbReference type="AlphaFoldDB" id="A0A857J154"/>
<comment type="similarity">
    <text evidence="2">Belongs to the auxin efflux carrier (TC 2.A.69) family.</text>
</comment>
<feature type="transmembrane region" description="Helical" evidence="8">
    <location>
        <begin position="217"/>
        <end position="238"/>
    </location>
</feature>
<comment type="subcellular location">
    <subcellularLocation>
        <location evidence="1">Cell membrane</location>
        <topology evidence="1">Multi-pass membrane protein</topology>
    </subcellularLocation>
</comment>
<feature type="transmembrane region" description="Helical" evidence="8">
    <location>
        <begin position="60"/>
        <end position="82"/>
    </location>
</feature>
<dbReference type="InterPro" id="IPR038770">
    <property type="entry name" value="Na+/solute_symporter_sf"/>
</dbReference>
<evidence type="ECO:0000256" key="3">
    <source>
        <dbReference type="ARBA" id="ARBA00022448"/>
    </source>
</evidence>
<dbReference type="Proteomes" id="UP000464787">
    <property type="component" value="Chromosome"/>
</dbReference>
<evidence type="ECO:0000256" key="6">
    <source>
        <dbReference type="ARBA" id="ARBA00022989"/>
    </source>
</evidence>
<keyword evidence="3" id="KW-0813">Transport</keyword>
<keyword evidence="5 8" id="KW-0812">Transmembrane</keyword>
<gene>
    <name evidence="9" type="ORF">GT347_04575</name>
</gene>
<evidence type="ECO:0000256" key="7">
    <source>
        <dbReference type="ARBA" id="ARBA00023136"/>
    </source>
</evidence>